<dbReference type="PANTHER" id="PTHR10133">
    <property type="entry name" value="DNA POLYMERASE I"/>
    <property type="match status" value="1"/>
</dbReference>
<gene>
    <name evidence="5" type="primary">polA</name>
    <name evidence="5" type="ORF">GCM10011594_14620</name>
</gene>
<accession>A0A917WDR0</accession>
<dbReference type="Gene3D" id="1.10.150.20">
    <property type="entry name" value="5' to 3' exonuclease, C-terminal subdomain"/>
    <property type="match status" value="1"/>
</dbReference>
<dbReference type="NCBIfam" id="NF011538">
    <property type="entry name" value="PRK14975.1-1"/>
    <property type="match status" value="1"/>
</dbReference>
<evidence type="ECO:0000256" key="1">
    <source>
        <dbReference type="ARBA" id="ARBA00012417"/>
    </source>
</evidence>
<dbReference type="CDD" id="cd06444">
    <property type="entry name" value="DNA_pol_A"/>
    <property type="match status" value="1"/>
</dbReference>
<dbReference type="RefSeq" id="WP_229674104.1">
    <property type="nucleotide sequence ID" value="NZ_BMNA01000003.1"/>
</dbReference>
<evidence type="ECO:0000313" key="6">
    <source>
        <dbReference type="Proteomes" id="UP000655208"/>
    </source>
</evidence>
<evidence type="ECO:0000256" key="2">
    <source>
        <dbReference type="ARBA" id="ARBA00022705"/>
    </source>
</evidence>
<evidence type="ECO:0000259" key="4">
    <source>
        <dbReference type="SMART" id="SM00482"/>
    </source>
</evidence>
<dbReference type="EC" id="2.7.7.7" evidence="1"/>
<dbReference type="AlphaFoldDB" id="A0A917WDR0"/>
<dbReference type="InterPro" id="IPR043502">
    <property type="entry name" value="DNA/RNA_pol_sf"/>
</dbReference>
<feature type="domain" description="DNA-directed DNA polymerase family A palm" evidence="4">
    <location>
        <begin position="316"/>
        <end position="519"/>
    </location>
</feature>
<dbReference type="SUPFAM" id="SSF56672">
    <property type="entry name" value="DNA/RNA polymerases"/>
    <property type="match status" value="1"/>
</dbReference>
<dbReference type="PANTHER" id="PTHR10133:SF27">
    <property type="entry name" value="DNA POLYMERASE NU"/>
    <property type="match status" value="1"/>
</dbReference>
<proteinExistence type="predicted"/>
<evidence type="ECO:0000313" key="5">
    <source>
        <dbReference type="EMBL" id="GGL95991.1"/>
    </source>
</evidence>
<dbReference type="Gene3D" id="3.30.70.370">
    <property type="match status" value="1"/>
</dbReference>
<dbReference type="EMBL" id="BMNA01000003">
    <property type="protein sequence ID" value="GGL95991.1"/>
    <property type="molecule type" value="Genomic_DNA"/>
</dbReference>
<organism evidence="5 6">
    <name type="scientific">Nakamurella endophytica</name>
    <dbReference type="NCBI Taxonomy" id="1748367"/>
    <lineage>
        <taxon>Bacteria</taxon>
        <taxon>Bacillati</taxon>
        <taxon>Actinomycetota</taxon>
        <taxon>Actinomycetes</taxon>
        <taxon>Nakamurellales</taxon>
        <taxon>Nakamurellaceae</taxon>
        <taxon>Nakamurella</taxon>
    </lineage>
</organism>
<dbReference type="SMART" id="SM00482">
    <property type="entry name" value="POLAc"/>
    <property type="match status" value="1"/>
</dbReference>
<dbReference type="GO" id="GO:0003887">
    <property type="term" value="F:DNA-directed DNA polymerase activity"/>
    <property type="evidence" value="ECO:0007669"/>
    <property type="project" value="UniProtKB-EC"/>
</dbReference>
<evidence type="ECO:0000256" key="3">
    <source>
        <dbReference type="ARBA" id="ARBA00049244"/>
    </source>
</evidence>
<dbReference type="Pfam" id="PF00476">
    <property type="entry name" value="DNA_pol_A"/>
    <property type="match status" value="1"/>
</dbReference>
<sequence>MLHVLAAGRAAGATRRWVLRPLGDDGVAAPDREVDAADLAALDRADPGARWVVDSVAGLYPAVLAAGARLSRCHDVRAVERILLGREALHGRPSSARAVLARRAGLPEPADPPEGDDVQAAADRPEQALFETAPPVPAVSVGEVAGALADQQQRLGDDGALRLLAAAESASWLAAVEMSATGLPFDAEVHRAHLGRLLGPRPLPGARPAVLADLASRLAAALGTAVNPDSPADLRAAFARLGHAVATTRSRELQGIDHPAAALAVEYRELARLWTANGWTWLDEWVRDGRFRTEYLPGGVVSGRWATRGGGALQIPRSVRGAVRAEPGHRLVVADAAQLEPRVLAAISGDPALQLLAADADLYAGIAADGFGGDRAHAKTAMLGALYGATTGESGRLLPALRRRYPQALAYVEAAADRGERGLPVRSVLGRASPRPGGDWRDAVALGASADADPAQERRGRSAARAWGRFTRNFVVQASAADWAAVWLSTVRTALAGLPGVELVFFQHDEVVLHAPIAAAGDAAAVTERAAATAYGLVFPGAQGSTPVQAHVVDCYADAK</sequence>
<keyword evidence="2" id="KW-0235">DNA replication</keyword>
<name>A0A917WDR0_9ACTN</name>
<reference evidence="5" key="1">
    <citation type="journal article" date="2014" name="Int. J. Syst. Evol. Microbiol.">
        <title>Complete genome sequence of Corynebacterium casei LMG S-19264T (=DSM 44701T), isolated from a smear-ripened cheese.</title>
        <authorList>
            <consortium name="US DOE Joint Genome Institute (JGI-PGF)"/>
            <person name="Walter F."/>
            <person name="Albersmeier A."/>
            <person name="Kalinowski J."/>
            <person name="Ruckert C."/>
        </authorList>
    </citation>
    <scope>NUCLEOTIDE SEQUENCE</scope>
    <source>
        <strain evidence="5">CGMCC 4.7308</strain>
    </source>
</reference>
<dbReference type="Proteomes" id="UP000655208">
    <property type="component" value="Unassembled WGS sequence"/>
</dbReference>
<comment type="caution">
    <text evidence="5">The sequence shown here is derived from an EMBL/GenBank/DDBJ whole genome shotgun (WGS) entry which is preliminary data.</text>
</comment>
<protein>
    <recommendedName>
        <fullName evidence="1">DNA-directed DNA polymerase</fullName>
        <ecNumber evidence="1">2.7.7.7</ecNumber>
    </recommendedName>
</protein>
<dbReference type="GO" id="GO:0006261">
    <property type="term" value="P:DNA-templated DNA replication"/>
    <property type="evidence" value="ECO:0007669"/>
    <property type="project" value="InterPro"/>
</dbReference>
<keyword evidence="6" id="KW-1185">Reference proteome</keyword>
<dbReference type="InterPro" id="IPR001098">
    <property type="entry name" value="DNA-dir_DNA_pol_A_palm_dom"/>
</dbReference>
<dbReference type="PRINTS" id="PR00868">
    <property type="entry name" value="DNAPOLI"/>
</dbReference>
<dbReference type="GO" id="GO:0003677">
    <property type="term" value="F:DNA binding"/>
    <property type="evidence" value="ECO:0007669"/>
    <property type="project" value="InterPro"/>
</dbReference>
<dbReference type="GO" id="GO:0006302">
    <property type="term" value="P:double-strand break repair"/>
    <property type="evidence" value="ECO:0007669"/>
    <property type="project" value="TreeGrafter"/>
</dbReference>
<reference evidence="5" key="2">
    <citation type="submission" date="2020-09" db="EMBL/GenBank/DDBJ databases">
        <authorList>
            <person name="Sun Q."/>
            <person name="Zhou Y."/>
        </authorList>
    </citation>
    <scope>NUCLEOTIDE SEQUENCE</scope>
    <source>
        <strain evidence="5">CGMCC 4.7308</strain>
    </source>
</reference>
<comment type="catalytic activity">
    <reaction evidence="3">
        <text>DNA(n) + a 2'-deoxyribonucleoside 5'-triphosphate = DNA(n+1) + diphosphate</text>
        <dbReference type="Rhea" id="RHEA:22508"/>
        <dbReference type="Rhea" id="RHEA-COMP:17339"/>
        <dbReference type="Rhea" id="RHEA-COMP:17340"/>
        <dbReference type="ChEBI" id="CHEBI:33019"/>
        <dbReference type="ChEBI" id="CHEBI:61560"/>
        <dbReference type="ChEBI" id="CHEBI:173112"/>
        <dbReference type="EC" id="2.7.7.7"/>
    </reaction>
</comment>
<dbReference type="InterPro" id="IPR002298">
    <property type="entry name" value="DNA_polymerase_A"/>
</dbReference>